<organism evidence="3 4">
    <name type="scientific">Caligus rogercresseyi</name>
    <name type="common">Sea louse</name>
    <dbReference type="NCBI Taxonomy" id="217165"/>
    <lineage>
        <taxon>Eukaryota</taxon>
        <taxon>Metazoa</taxon>
        <taxon>Ecdysozoa</taxon>
        <taxon>Arthropoda</taxon>
        <taxon>Crustacea</taxon>
        <taxon>Multicrustacea</taxon>
        <taxon>Hexanauplia</taxon>
        <taxon>Copepoda</taxon>
        <taxon>Siphonostomatoida</taxon>
        <taxon>Caligidae</taxon>
        <taxon>Caligus</taxon>
    </lineage>
</organism>
<proteinExistence type="predicted"/>
<feature type="compositionally biased region" description="Basic and acidic residues" evidence="2">
    <location>
        <begin position="20"/>
        <end position="29"/>
    </location>
</feature>
<reference evidence="4" key="1">
    <citation type="submission" date="2021-01" db="EMBL/GenBank/DDBJ databases">
        <title>Caligus Genome Assembly.</title>
        <authorList>
            <person name="Gallardo-Escarate C."/>
        </authorList>
    </citation>
    <scope>NUCLEOTIDE SEQUENCE [LARGE SCALE GENOMIC DNA]</scope>
</reference>
<sequence length="155" mass="17486">EQGLPLSGAKKPVPPLSESNKARLKEASKSIRDLKSQLHGLLQEEQTLQIKSCMPKKPVSVVGHFLSESREDVTSGVLKWSALSPQEVSRYASEADIINLRRRTELLKWSRAKKNRGLVIKLEDFRKRIRKTEEALRTAQGNLSSLKEELKQEGS</sequence>
<name>A0A7T8GSP1_CALRO</name>
<feature type="coiled-coil region" evidence="1">
    <location>
        <begin position="122"/>
        <end position="149"/>
    </location>
</feature>
<feature type="non-terminal residue" evidence="3">
    <location>
        <position position="1"/>
    </location>
</feature>
<evidence type="ECO:0000256" key="1">
    <source>
        <dbReference type="SAM" id="Coils"/>
    </source>
</evidence>
<protein>
    <submittedName>
        <fullName evidence="3">Uncharacterized protein</fullName>
    </submittedName>
</protein>
<evidence type="ECO:0000313" key="3">
    <source>
        <dbReference type="EMBL" id="QQP37084.1"/>
    </source>
</evidence>
<evidence type="ECO:0000256" key="2">
    <source>
        <dbReference type="SAM" id="MobiDB-lite"/>
    </source>
</evidence>
<gene>
    <name evidence="3" type="ORF">FKW44_022394</name>
</gene>
<keyword evidence="4" id="KW-1185">Reference proteome</keyword>
<evidence type="ECO:0000313" key="4">
    <source>
        <dbReference type="Proteomes" id="UP000595437"/>
    </source>
</evidence>
<dbReference type="AlphaFoldDB" id="A0A7T8GSP1"/>
<keyword evidence="1" id="KW-0175">Coiled coil</keyword>
<dbReference type="EMBL" id="CP045905">
    <property type="protein sequence ID" value="QQP37084.1"/>
    <property type="molecule type" value="Genomic_DNA"/>
</dbReference>
<dbReference type="Proteomes" id="UP000595437">
    <property type="component" value="Chromosome 16"/>
</dbReference>
<feature type="region of interest" description="Disordered" evidence="2">
    <location>
        <begin position="1"/>
        <end position="29"/>
    </location>
</feature>
<accession>A0A7T8GSP1</accession>